<dbReference type="Proteomes" id="UP000321899">
    <property type="component" value="Unassembled WGS sequence"/>
</dbReference>
<proteinExistence type="predicted"/>
<comment type="caution">
    <text evidence="1">The sequence shown here is derived from an EMBL/GenBank/DDBJ whole genome shotgun (WGS) entry which is preliminary data.</text>
</comment>
<dbReference type="OrthoDB" id="5429596at2"/>
<organism evidence="1 2">
    <name type="scientific">Desulfobotulus mexicanus</name>
    <dbReference type="NCBI Taxonomy" id="2586642"/>
    <lineage>
        <taxon>Bacteria</taxon>
        <taxon>Pseudomonadati</taxon>
        <taxon>Thermodesulfobacteriota</taxon>
        <taxon>Desulfobacteria</taxon>
        <taxon>Desulfobacterales</taxon>
        <taxon>Desulfobacteraceae</taxon>
        <taxon>Desulfobotulus</taxon>
    </lineage>
</organism>
<keyword evidence="2" id="KW-1185">Reference proteome</keyword>
<evidence type="ECO:0000313" key="1">
    <source>
        <dbReference type="EMBL" id="TYT73166.1"/>
    </source>
</evidence>
<reference evidence="1 2" key="1">
    <citation type="submission" date="2019-06" db="EMBL/GenBank/DDBJ databases">
        <title>Desulfobotulus mexicanus sp. nov., a novel sulfate-reducing bacterium isolated from the sediment of an alkaline crater lake in Mexico.</title>
        <authorList>
            <person name="Hirschler-Rea A."/>
        </authorList>
    </citation>
    <scope>NUCLEOTIDE SEQUENCE [LARGE SCALE GENOMIC DNA]</scope>
    <source>
        <strain evidence="1 2">PAR22N</strain>
    </source>
</reference>
<name>A0A5S5MBQ1_9BACT</name>
<protein>
    <submittedName>
        <fullName evidence="1">IS110 family transposase</fullName>
    </submittedName>
</protein>
<gene>
    <name evidence="1" type="ORF">FIM25_16580</name>
</gene>
<sequence>MKTYAGIDLHSSNNFIVVIDNDDKRLFEKRLPNTIEDVMKALEP</sequence>
<evidence type="ECO:0000313" key="2">
    <source>
        <dbReference type="Proteomes" id="UP000321899"/>
    </source>
</evidence>
<dbReference type="EMBL" id="VDMB01000048">
    <property type="protein sequence ID" value="TYT73166.1"/>
    <property type="molecule type" value="Genomic_DNA"/>
</dbReference>
<dbReference type="AlphaFoldDB" id="A0A5S5MBQ1"/>
<accession>A0A5S5MBQ1</accession>
<feature type="non-terminal residue" evidence="1">
    <location>
        <position position="44"/>
    </location>
</feature>